<name>A0AAD5T4X0_9FUNG</name>
<comment type="caution">
    <text evidence="2">The sequence shown here is derived from an EMBL/GenBank/DDBJ whole genome shotgun (WGS) entry which is preliminary data.</text>
</comment>
<feature type="region of interest" description="Disordered" evidence="1">
    <location>
        <begin position="40"/>
        <end position="59"/>
    </location>
</feature>
<dbReference type="PANTHER" id="PTHR43734:SF4">
    <property type="entry name" value="AMINE OXIDASE DOMAIN-CONTAINING PROTEIN"/>
    <property type="match status" value="1"/>
</dbReference>
<dbReference type="PRINTS" id="PR00419">
    <property type="entry name" value="ADXRDTASE"/>
</dbReference>
<protein>
    <submittedName>
        <fullName evidence="2">Uncharacterized protein</fullName>
    </submittedName>
</protein>
<feature type="non-terminal residue" evidence="2">
    <location>
        <position position="130"/>
    </location>
</feature>
<keyword evidence="3" id="KW-1185">Reference proteome</keyword>
<dbReference type="SUPFAM" id="SSF51905">
    <property type="entry name" value="FAD/NAD(P)-binding domain"/>
    <property type="match status" value="1"/>
</dbReference>
<dbReference type="Proteomes" id="UP001211907">
    <property type="component" value="Unassembled WGS sequence"/>
</dbReference>
<feature type="compositionally biased region" description="Basic and acidic residues" evidence="1">
    <location>
        <begin position="43"/>
        <end position="59"/>
    </location>
</feature>
<dbReference type="AlphaFoldDB" id="A0AAD5T4X0"/>
<reference evidence="2" key="1">
    <citation type="submission" date="2020-05" db="EMBL/GenBank/DDBJ databases">
        <title>Phylogenomic resolution of chytrid fungi.</title>
        <authorList>
            <person name="Stajich J.E."/>
            <person name="Amses K."/>
            <person name="Simmons R."/>
            <person name="Seto K."/>
            <person name="Myers J."/>
            <person name="Bonds A."/>
            <person name="Quandt C.A."/>
            <person name="Barry K."/>
            <person name="Liu P."/>
            <person name="Grigoriev I."/>
            <person name="Longcore J.E."/>
            <person name="James T.Y."/>
        </authorList>
    </citation>
    <scope>NUCLEOTIDE SEQUENCE</scope>
    <source>
        <strain evidence="2">JEL0513</strain>
    </source>
</reference>
<accession>A0AAD5T4X0</accession>
<evidence type="ECO:0000313" key="3">
    <source>
        <dbReference type="Proteomes" id="UP001211907"/>
    </source>
</evidence>
<proteinExistence type="predicted"/>
<gene>
    <name evidence="2" type="ORF">HK100_010915</name>
</gene>
<sequence length="130" mass="13881">MPLKNKFSYEAINVGADRQAIIESELRSAAKKYVHVTEPAPAEVRDKGSKGKEAPAAKETVKEIKKRANFHREVDVLVVGAGPTGLGAAKRLAQLNHASWLVIDAFAEPGGLASTDTTDEGFLFDVGGHV</sequence>
<dbReference type="InterPro" id="IPR036188">
    <property type="entry name" value="FAD/NAD-bd_sf"/>
</dbReference>
<dbReference type="EMBL" id="JADGJH010000622">
    <property type="protein sequence ID" value="KAJ3125256.1"/>
    <property type="molecule type" value="Genomic_DNA"/>
</dbReference>
<dbReference type="PANTHER" id="PTHR43734">
    <property type="entry name" value="PHYTOENE DESATURASE"/>
    <property type="match status" value="1"/>
</dbReference>
<evidence type="ECO:0000256" key="1">
    <source>
        <dbReference type="SAM" id="MobiDB-lite"/>
    </source>
</evidence>
<organism evidence="2 3">
    <name type="scientific">Physocladia obscura</name>
    <dbReference type="NCBI Taxonomy" id="109957"/>
    <lineage>
        <taxon>Eukaryota</taxon>
        <taxon>Fungi</taxon>
        <taxon>Fungi incertae sedis</taxon>
        <taxon>Chytridiomycota</taxon>
        <taxon>Chytridiomycota incertae sedis</taxon>
        <taxon>Chytridiomycetes</taxon>
        <taxon>Chytridiales</taxon>
        <taxon>Chytriomycetaceae</taxon>
        <taxon>Physocladia</taxon>
    </lineage>
</organism>
<dbReference type="Gene3D" id="3.50.50.60">
    <property type="entry name" value="FAD/NAD(P)-binding domain"/>
    <property type="match status" value="1"/>
</dbReference>
<dbReference type="Pfam" id="PF13450">
    <property type="entry name" value="NAD_binding_8"/>
    <property type="match status" value="1"/>
</dbReference>
<evidence type="ECO:0000313" key="2">
    <source>
        <dbReference type="EMBL" id="KAJ3125256.1"/>
    </source>
</evidence>